<feature type="chain" id="PRO_5046826701" description="Lipoprotein" evidence="1">
    <location>
        <begin position="19"/>
        <end position="122"/>
    </location>
</feature>
<comment type="caution">
    <text evidence="2">The sequence shown here is derived from an EMBL/GenBank/DDBJ whole genome shotgun (WGS) entry which is preliminary data.</text>
</comment>
<dbReference type="EMBL" id="JAYMYJ010000046">
    <property type="protein sequence ID" value="MEB4590513.1"/>
    <property type="molecule type" value="Genomic_DNA"/>
</dbReference>
<gene>
    <name evidence="2" type="ORF">VSS37_05940</name>
</gene>
<sequence length="122" mass="12776">MKRALILGVLLLAGCATTDSYVKQDGTALNDQEQAQLKVICGNYAESGTAINMAALPQVTRANTTGTVTAFGNMATVNGYTTYSTAPDPSVALGATLTNAIKRQERFSDCALAIGLKKKESK</sequence>
<organism evidence="2 3">
    <name type="scientific">Candidatus Thiothrix phosphatis</name>
    <dbReference type="NCBI Taxonomy" id="3112415"/>
    <lineage>
        <taxon>Bacteria</taxon>
        <taxon>Pseudomonadati</taxon>
        <taxon>Pseudomonadota</taxon>
        <taxon>Gammaproteobacteria</taxon>
        <taxon>Thiotrichales</taxon>
        <taxon>Thiotrichaceae</taxon>
        <taxon>Thiothrix</taxon>
    </lineage>
</organism>
<evidence type="ECO:0000313" key="2">
    <source>
        <dbReference type="EMBL" id="MEB4590513.1"/>
    </source>
</evidence>
<protein>
    <recommendedName>
        <fullName evidence="4">Lipoprotein</fullName>
    </recommendedName>
</protein>
<reference evidence="3" key="1">
    <citation type="submission" date="2023-07" db="EMBL/GenBank/DDBJ databases">
        <title>The carbon used by Thiothrix.</title>
        <authorList>
            <person name="Chen L."/>
        </authorList>
    </citation>
    <scope>NUCLEOTIDE SEQUENCE [LARGE SCALE GENOMIC DNA]</scope>
</reference>
<dbReference type="Proteomes" id="UP001308005">
    <property type="component" value="Unassembled WGS sequence"/>
</dbReference>
<keyword evidence="3" id="KW-1185">Reference proteome</keyword>
<evidence type="ECO:0008006" key="4">
    <source>
        <dbReference type="Google" id="ProtNLM"/>
    </source>
</evidence>
<dbReference type="RefSeq" id="WP_324693854.1">
    <property type="nucleotide sequence ID" value="NZ_JAYMYJ010000046.1"/>
</dbReference>
<dbReference type="PROSITE" id="PS51257">
    <property type="entry name" value="PROKAR_LIPOPROTEIN"/>
    <property type="match status" value="1"/>
</dbReference>
<accession>A0ABU6CVU1</accession>
<keyword evidence="1" id="KW-0732">Signal</keyword>
<proteinExistence type="predicted"/>
<evidence type="ECO:0000256" key="1">
    <source>
        <dbReference type="SAM" id="SignalP"/>
    </source>
</evidence>
<name>A0ABU6CVU1_9GAMM</name>
<evidence type="ECO:0000313" key="3">
    <source>
        <dbReference type="Proteomes" id="UP001308005"/>
    </source>
</evidence>
<feature type="signal peptide" evidence="1">
    <location>
        <begin position="1"/>
        <end position="18"/>
    </location>
</feature>